<comment type="caution">
    <text evidence="2">The sequence shown here is derived from an EMBL/GenBank/DDBJ whole genome shotgun (WGS) entry which is preliminary data.</text>
</comment>
<keyword evidence="3" id="KW-1185">Reference proteome</keyword>
<dbReference type="AlphaFoldDB" id="A0A229UWM0"/>
<dbReference type="Proteomes" id="UP000215509">
    <property type="component" value="Unassembled WGS sequence"/>
</dbReference>
<organism evidence="2 3">
    <name type="scientific">Paenibacillus rigui</name>
    <dbReference type="NCBI Taxonomy" id="554312"/>
    <lineage>
        <taxon>Bacteria</taxon>
        <taxon>Bacillati</taxon>
        <taxon>Bacillota</taxon>
        <taxon>Bacilli</taxon>
        <taxon>Bacillales</taxon>
        <taxon>Paenibacillaceae</taxon>
        <taxon>Paenibacillus</taxon>
    </lineage>
</organism>
<evidence type="ECO:0000313" key="3">
    <source>
        <dbReference type="Proteomes" id="UP000215509"/>
    </source>
</evidence>
<dbReference type="OrthoDB" id="1649278at2"/>
<dbReference type="EMBL" id="NMQW01000003">
    <property type="protein sequence ID" value="OXM87671.1"/>
    <property type="molecule type" value="Genomic_DNA"/>
</dbReference>
<reference evidence="2 3" key="1">
    <citation type="submission" date="2017-07" db="EMBL/GenBank/DDBJ databases">
        <title>Genome sequencing and assembly of Paenibacillus rigui.</title>
        <authorList>
            <person name="Mayilraj S."/>
        </authorList>
    </citation>
    <scope>NUCLEOTIDE SEQUENCE [LARGE SCALE GENOMIC DNA]</scope>
    <source>
        <strain evidence="2 3">JCM 16352</strain>
    </source>
</reference>
<evidence type="ECO:0000313" key="2">
    <source>
        <dbReference type="EMBL" id="OXM87671.1"/>
    </source>
</evidence>
<accession>A0A229UWM0</accession>
<dbReference type="PIRSF" id="PIRSF021383">
    <property type="entry name" value="YunB"/>
    <property type="match status" value="1"/>
</dbReference>
<proteinExistence type="predicted"/>
<sequence length="261" mass="28426">MFRRRWKSSPTGAKKTKRNILIISLILLLFVVQSFIYIEKNLTPPLANLAKIRIKQIATQSINTAISDKIARNTNFDKLIDWRTDRNGKITGFMLNYAEHMKITADTISTVQNQLTSLKEIPEHIPLGQAMNSSILASFGPNIPIRLVPAGAVKVDLDTRTQNAGINMILVEVFIRIIAEVTVIIPFDAAPEVVETEVPISYALVVGDVPAYYYDGKGNPVGGGSNAPTLPNLALPKVSTTTPKEGVSTGGAEPQEAAPHK</sequence>
<dbReference type="NCBIfam" id="TIGR02832">
    <property type="entry name" value="spo_yunB"/>
    <property type="match status" value="1"/>
</dbReference>
<dbReference type="InterPro" id="IPR014197">
    <property type="entry name" value="Sporulation_prot_YunB"/>
</dbReference>
<dbReference type="Pfam" id="PF09560">
    <property type="entry name" value="Spore_YunB"/>
    <property type="match status" value="1"/>
</dbReference>
<gene>
    <name evidence="2" type="primary">yunB</name>
    <name evidence="2" type="ORF">CF651_03980</name>
</gene>
<feature type="region of interest" description="Disordered" evidence="1">
    <location>
        <begin position="225"/>
        <end position="261"/>
    </location>
</feature>
<name>A0A229UWM0_9BACL</name>
<protein>
    <submittedName>
        <fullName evidence="2">Sporulation protein YunB</fullName>
    </submittedName>
</protein>
<evidence type="ECO:0000256" key="1">
    <source>
        <dbReference type="SAM" id="MobiDB-lite"/>
    </source>
</evidence>